<dbReference type="Pfam" id="PF08542">
    <property type="entry name" value="Rep_fac_C"/>
    <property type="match status" value="1"/>
</dbReference>
<dbReference type="CDD" id="cd00009">
    <property type="entry name" value="AAA"/>
    <property type="match status" value="1"/>
</dbReference>
<dbReference type="InterPro" id="IPR003959">
    <property type="entry name" value="ATPase_AAA_core"/>
</dbReference>
<dbReference type="GO" id="GO:0005663">
    <property type="term" value="C:DNA replication factor C complex"/>
    <property type="evidence" value="ECO:0007669"/>
    <property type="project" value="TreeGrafter"/>
</dbReference>
<dbReference type="AlphaFoldDB" id="A0A7D5IQT2"/>
<evidence type="ECO:0000256" key="2">
    <source>
        <dbReference type="ARBA" id="ARBA00014164"/>
    </source>
</evidence>
<dbReference type="GO" id="GO:0005524">
    <property type="term" value="F:ATP binding"/>
    <property type="evidence" value="ECO:0007669"/>
    <property type="project" value="UniProtKB-KW"/>
</dbReference>
<keyword evidence="10" id="KW-1185">Reference proteome</keyword>
<gene>
    <name evidence="9" type="ORF">HWN40_11380</name>
</gene>
<dbReference type="InterPro" id="IPR013748">
    <property type="entry name" value="Rep_factorC_C"/>
</dbReference>
<dbReference type="Gene3D" id="1.10.8.60">
    <property type="match status" value="1"/>
</dbReference>
<protein>
    <recommendedName>
        <fullName evidence="2">Replication factor C small subunit</fullName>
    </recommendedName>
    <alternativeName>
        <fullName evidence="6">Clamp loader small subunit</fullName>
    </alternativeName>
</protein>
<dbReference type="InterPro" id="IPR008921">
    <property type="entry name" value="DNA_pol3_clamp-load_cplx_C"/>
</dbReference>
<keyword evidence="4" id="KW-0547">Nucleotide-binding</keyword>
<sequence length="346" mass="38934">MRDIWTVKYRPSKLDDIVGNEGSIDTMRKLIHSKNLPHLVLYGPENTGKSSAAFAMASEIYGDDYQRNFTYFNASDFFEQGKRYIVRDKRFVRIIGTDDPKKIKKSVISIFKEVVNEYASMGPLDSDFKVIFIDNAESLNSDSQHALRRIMEKYTATCRFILSTTQASKLISPLRSRGLQLFFTHVSDDKLEKFIRDIADREGLSLSDDGVYAIGYHAKGNIAKALHTLQLASISSDNGTIGAQEIYDATFMEKSDNITHLFNAAVSKNILDARKAIDALILEDGMSGQEILLKLYQMAIDSNESDPVVAQWIIKMADTDFYMTEAANERIQLEALVAGFNQQISS</sequence>
<accession>A0A7D5IQT2</accession>
<dbReference type="InterPro" id="IPR050238">
    <property type="entry name" value="DNA_Rep/Repair_Clamp_Loader"/>
</dbReference>
<dbReference type="EMBL" id="CP058215">
    <property type="protein sequence ID" value="QLC50787.1"/>
    <property type="molecule type" value="Genomic_DNA"/>
</dbReference>
<proteinExistence type="inferred from homology"/>
<evidence type="ECO:0000259" key="8">
    <source>
        <dbReference type="Pfam" id="PF08542"/>
    </source>
</evidence>
<evidence type="ECO:0000256" key="3">
    <source>
        <dbReference type="ARBA" id="ARBA00022705"/>
    </source>
</evidence>
<evidence type="ECO:0000259" key="7">
    <source>
        <dbReference type="Pfam" id="PF00004"/>
    </source>
</evidence>
<dbReference type="GO" id="GO:0003689">
    <property type="term" value="F:DNA clamp loader activity"/>
    <property type="evidence" value="ECO:0007669"/>
    <property type="project" value="TreeGrafter"/>
</dbReference>
<keyword evidence="3" id="KW-0235">DNA replication</keyword>
<dbReference type="GO" id="GO:0016887">
    <property type="term" value="F:ATP hydrolysis activity"/>
    <property type="evidence" value="ECO:0007669"/>
    <property type="project" value="InterPro"/>
</dbReference>
<dbReference type="Pfam" id="PF00004">
    <property type="entry name" value="AAA"/>
    <property type="match status" value="1"/>
</dbReference>
<reference evidence="9 10" key="1">
    <citation type="submission" date="2020-06" db="EMBL/GenBank/DDBJ databases">
        <title>Methanolobus halotolerans sp. nov., isolated from a saline lake Tus in Siberia.</title>
        <authorList>
            <person name="Shen Y."/>
            <person name="Chen S.-C."/>
            <person name="Lai M.-C."/>
            <person name="Huang H.-H."/>
            <person name="Chiu H.-H."/>
            <person name="Tang S.-L."/>
            <person name="Rogozin D.Y."/>
            <person name="Degermendzhy A.G."/>
        </authorList>
    </citation>
    <scope>NUCLEOTIDE SEQUENCE [LARGE SCALE GENOMIC DNA]</scope>
    <source>
        <strain evidence="9 10">DSM 21339</strain>
    </source>
</reference>
<organism evidence="9 10">
    <name type="scientific">Methanolobus zinderi</name>
    <dbReference type="NCBI Taxonomy" id="536044"/>
    <lineage>
        <taxon>Archaea</taxon>
        <taxon>Methanobacteriati</taxon>
        <taxon>Methanobacteriota</taxon>
        <taxon>Stenosarchaea group</taxon>
        <taxon>Methanomicrobia</taxon>
        <taxon>Methanosarcinales</taxon>
        <taxon>Methanosarcinaceae</taxon>
        <taxon>Methanolobus</taxon>
    </lineage>
</organism>
<dbReference type="RefSeq" id="WP_176965842.1">
    <property type="nucleotide sequence ID" value="NZ_CP058215.1"/>
</dbReference>
<evidence type="ECO:0000256" key="6">
    <source>
        <dbReference type="ARBA" id="ARBA00031749"/>
    </source>
</evidence>
<dbReference type="GO" id="GO:0003677">
    <property type="term" value="F:DNA binding"/>
    <property type="evidence" value="ECO:0007669"/>
    <property type="project" value="InterPro"/>
</dbReference>
<dbReference type="SUPFAM" id="SSF52540">
    <property type="entry name" value="P-loop containing nucleoside triphosphate hydrolases"/>
    <property type="match status" value="1"/>
</dbReference>
<feature type="domain" description="ATPase AAA-type core" evidence="7">
    <location>
        <begin position="40"/>
        <end position="177"/>
    </location>
</feature>
<keyword evidence="5" id="KW-0067">ATP-binding</keyword>
<evidence type="ECO:0000256" key="1">
    <source>
        <dbReference type="ARBA" id="ARBA00009668"/>
    </source>
</evidence>
<dbReference type="PANTHER" id="PTHR11669">
    <property type="entry name" value="REPLICATION FACTOR C / DNA POLYMERASE III GAMMA-TAU SUBUNIT"/>
    <property type="match status" value="1"/>
</dbReference>
<evidence type="ECO:0000256" key="5">
    <source>
        <dbReference type="ARBA" id="ARBA00022840"/>
    </source>
</evidence>
<dbReference type="Gene3D" id="1.20.272.10">
    <property type="match status" value="1"/>
</dbReference>
<dbReference type="NCBIfam" id="NF009067">
    <property type="entry name" value="PRK12402.1"/>
    <property type="match status" value="1"/>
</dbReference>
<dbReference type="Gene3D" id="3.40.50.300">
    <property type="entry name" value="P-loop containing nucleotide triphosphate hydrolases"/>
    <property type="match status" value="1"/>
</dbReference>
<dbReference type="Proteomes" id="UP000509594">
    <property type="component" value="Chromosome"/>
</dbReference>
<dbReference type="InterPro" id="IPR027417">
    <property type="entry name" value="P-loop_NTPase"/>
</dbReference>
<name>A0A7D5IQT2_9EURY</name>
<dbReference type="GeneID" id="55822285"/>
<comment type="similarity">
    <text evidence="1">Belongs to the activator 1 small subunits family. RfcS subfamily.</text>
</comment>
<evidence type="ECO:0000313" key="9">
    <source>
        <dbReference type="EMBL" id="QLC50787.1"/>
    </source>
</evidence>
<dbReference type="GO" id="GO:0006261">
    <property type="term" value="P:DNA-templated DNA replication"/>
    <property type="evidence" value="ECO:0007669"/>
    <property type="project" value="TreeGrafter"/>
</dbReference>
<dbReference type="GO" id="GO:0006281">
    <property type="term" value="P:DNA repair"/>
    <property type="evidence" value="ECO:0007669"/>
    <property type="project" value="TreeGrafter"/>
</dbReference>
<dbReference type="SUPFAM" id="SSF48019">
    <property type="entry name" value="post-AAA+ oligomerization domain-like"/>
    <property type="match status" value="1"/>
</dbReference>
<feature type="domain" description="Replication factor C C-terminal" evidence="8">
    <location>
        <begin position="256"/>
        <end position="338"/>
    </location>
</feature>
<dbReference type="PANTHER" id="PTHR11669:SF20">
    <property type="entry name" value="REPLICATION FACTOR C SUBUNIT 4"/>
    <property type="match status" value="1"/>
</dbReference>
<dbReference type="OrthoDB" id="7928at2157"/>
<dbReference type="KEGG" id="mzi:HWN40_11380"/>
<evidence type="ECO:0000256" key="4">
    <source>
        <dbReference type="ARBA" id="ARBA00022741"/>
    </source>
</evidence>
<evidence type="ECO:0000313" key="10">
    <source>
        <dbReference type="Proteomes" id="UP000509594"/>
    </source>
</evidence>